<gene>
    <name evidence="1" type="ORF">I306_00811</name>
</gene>
<accession>A0ABR5C2G8</accession>
<name>A0ABR5C2G8_9TREE</name>
<reference evidence="1 2" key="1">
    <citation type="submission" date="2015-01" db="EMBL/GenBank/DDBJ databases">
        <title>The Genome Sequence of Cryptococcus gattii EJB2.</title>
        <authorList>
            <consortium name="The Broad Institute Genomics Platform"/>
            <person name="Cuomo C."/>
            <person name="Litvintseva A."/>
            <person name="Chen Y."/>
            <person name="Heitman J."/>
            <person name="Sun S."/>
            <person name="Springer D."/>
            <person name="Dromer F."/>
            <person name="Young S."/>
            <person name="Zeng Q."/>
            <person name="Gargeya S."/>
            <person name="Abouelleil A."/>
            <person name="Alvarado L."/>
            <person name="Chapman S.B."/>
            <person name="Gainer-Dewar J."/>
            <person name="Goldberg J."/>
            <person name="Griggs A."/>
            <person name="Gujja S."/>
            <person name="Hansen M."/>
            <person name="Howarth C."/>
            <person name="Imamovic A."/>
            <person name="Larimer J."/>
            <person name="Murphy C."/>
            <person name="Naylor J."/>
            <person name="Pearson M."/>
            <person name="Priest M."/>
            <person name="Roberts A."/>
            <person name="Saif S."/>
            <person name="Shea T."/>
            <person name="Sykes S."/>
            <person name="Wortman J."/>
            <person name="Nusbaum C."/>
            <person name="Birren B."/>
        </authorList>
    </citation>
    <scope>NUCLEOTIDE SEQUENCE [LARGE SCALE GENOMIC DNA]</scope>
    <source>
        <strain evidence="1 2">EJB2</strain>
    </source>
</reference>
<organism evidence="1 2">
    <name type="scientific">Cryptococcus gattii EJB2</name>
    <dbReference type="NCBI Taxonomy" id="1296103"/>
    <lineage>
        <taxon>Eukaryota</taxon>
        <taxon>Fungi</taxon>
        <taxon>Dikarya</taxon>
        <taxon>Basidiomycota</taxon>
        <taxon>Agaricomycotina</taxon>
        <taxon>Tremellomycetes</taxon>
        <taxon>Tremellales</taxon>
        <taxon>Cryptococcaceae</taxon>
        <taxon>Cryptococcus</taxon>
        <taxon>Cryptococcus gattii species complex</taxon>
    </lineage>
</organism>
<dbReference type="Proteomes" id="UP000054272">
    <property type="component" value="Unassembled WGS sequence"/>
</dbReference>
<evidence type="ECO:0000313" key="1">
    <source>
        <dbReference type="EMBL" id="KIR82092.1"/>
    </source>
</evidence>
<keyword evidence="2" id="KW-1185">Reference proteome</keyword>
<proteinExistence type="predicted"/>
<protein>
    <submittedName>
        <fullName evidence="1">Uncharacterized protein</fullName>
    </submittedName>
</protein>
<sequence>MEKKGNKGRIVSAALPLPALQPCQSSALTAPVPGNPR</sequence>
<dbReference type="EMBL" id="KN848578">
    <property type="protein sequence ID" value="KIR82092.1"/>
    <property type="molecule type" value="Genomic_DNA"/>
</dbReference>
<evidence type="ECO:0000313" key="2">
    <source>
        <dbReference type="Proteomes" id="UP000054272"/>
    </source>
</evidence>